<dbReference type="Proteomes" id="UP001303222">
    <property type="component" value="Unassembled WGS sequence"/>
</dbReference>
<evidence type="ECO:0000313" key="2">
    <source>
        <dbReference type="EMBL" id="KAK3952868.1"/>
    </source>
</evidence>
<sequence>IGVPQEWLLWMTKTTSRFKYRINPDVVLTFQIRAPEEPPRKSSCKPAPEPTPEATPEATSEHTPEPTLEPISVQPARLKRPPGRPRKIIADVDPNVEYRAEDDEVQPAKPKRGRGRLRKVIVNADSDADNRKENQEHDDMVEVGTSGHLEEIDLGFVAENEENYEMSVILSVEQDD</sequence>
<organism evidence="2 3">
    <name type="scientific">Pseudoneurospora amorphoporcata</name>
    <dbReference type="NCBI Taxonomy" id="241081"/>
    <lineage>
        <taxon>Eukaryota</taxon>
        <taxon>Fungi</taxon>
        <taxon>Dikarya</taxon>
        <taxon>Ascomycota</taxon>
        <taxon>Pezizomycotina</taxon>
        <taxon>Sordariomycetes</taxon>
        <taxon>Sordariomycetidae</taxon>
        <taxon>Sordariales</taxon>
        <taxon>Sordariaceae</taxon>
        <taxon>Pseudoneurospora</taxon>
    </lineage>
</organism>
<comment type="caution">
    <text evidence="2">The sequence shown here is derived from an EMBL/GenBank/DDBJ whole genome shotgun (WGS) entry which is preliminary data.</text>
</comment>
<reference evidence="2" key="2">
    <citation type="submission" date="2023-06" db="EMBL/GenBank/DDBJ databases">
        <authorList>
            <consortium name="Lawrence Berkeley National Laboratory"/>
            <person name="Mondo S.J."/>
            <person name="Hensen N."/>
            <person name="Bonometti L."/>
            <person name="Westerberg I."/>
            <person name="Brannstrom I.O."/>
            <person name="Guillou S."/>
            <person name="Cros-Aarteil S."/>
            <person name="Calhoun S."/>
            <person name="Haridas S."/>
            <person name="Kuo A."/>
            <person name="Pangilinan J."/>
            <person name="Riley R."/>
            <person name="Labutti K."/>
            <person name="Andreopoulos B."/>
            <person name="Lipzen A."/>
            <person name="Chen C."/>
            <person name="Yanf M."/>
            <person name="Daum C."/>
            <person name="Ng V."/>
            <person name="Clum A."/>
            <person name="Steindorff A."/>
            <person name="Ohm R."/>
            <person name="Martin F."/>
            <person name="Silar P."/>
            <person name="Natvig D."/>
            <person name="Lalanne C."/>
            <person name="Gautier V."/>
            <person name="Ament-Velasquez S.L."/>
            <person name="Kruys A."/>
            <person name="Hutchinson M.I."/>
            <person name="Powell A.J."/>
            <person name="Barry K."/>
            <person name="Miller A.N."/>
            <person name="Grigoriev I.V."/>
            <person name="Debuchy R."/>
            <person name="Gladieux P."/>
            <person name="Thoren M.H."/>
            <person name="Johannesson H."/>
        </authorList>
    </citation>
    <scope>NUCLEOTIDE SEQUENCE</scope>
    <source>
        <strain evidence="2">CBS 626.80</strain>
    </source>
</reference>
<reference evidence="2" key="1">
    <citation type="journal article" date="2023" name="Mol. Phylogenet. Evol.">
        <title>Genome-scale phylogeny and comparative genomics of the fungal order Sordariales.</title>
        <authorList>
            <person name="Hensen N."/>
            <person name="Bonometti L."/>
            <person name="Westerberg I."/>
            <person name="Brannstrom I.O."/>
            <person name="Guillou S."/>
            <person name="Cros-Aarteil S."/>
            <person name="Calhoun S."/>
            <person name="Haridas S."/>
            <person name="Kuo A."/>
            <person name="Mondo S."/>
            <person name="Pangilinan J."/>
            <person name="Riley R."/>
            <person name="LaButti K."/>
            <person name="Andreopoulos B."/>
            <person name="Lipzen A."/>
            <person name="Chen C."/>
            <person name="Yan M."/>
            <person name="Daum C."/>
            <person name="Ng V."/>
            <person name="Clum A."/>
            <person name="Steindorff A."/>
            <person name="Ohm R.A."/>
            <person name="Martin F."/>
            <person name="Silar P."/>
            <person name="Natvig D.O."/>
            <person name="Lalanne C."/>
            <person name="Gautier V."/>
            <person name="Ament-Velasquez S.L."/>
            <person name="Kruys A."/>
            <person name="Hutchinson M.I."/>
            <person name="Powell A.J."/>
            <person name="Barry K."/>
            <person name="Miller A.N."/>
            <person name="Grigoriev I.V."/>
            <person name="Debuchy R."/>
            <person name="Gladieux P."/>
            <person name="Hiltunen Thoren M."/>
            <person name="Johannesson H."/>
        </authorList>
    </citation>
    <scope>NUCLEOTIDE SEQUENCE</scope>
    <source>
        <strain evidence="2">CBS 626.80</strain>
    </source>
</reference>
<accession>A0AAN6NZB0</accession>
<feature type="region of interest" description="Disordered" evidence="1">
    <location>
        <begin position="33"/>
        <end position="117"/>
    </location>
</feature>
<gene>
    <name evidence="2" type="ORF">QBC32DRAFT_211637</name>
</gene>
<dbReference type="AlphaFoldDB" id="A0AAN6NZB0"/>
<evidence type="ECO:0000313" key="3">
    <source>
        <dbReference type="Proteomes" id="UP001303222"/>
    </source>
</evidence>
<feature type="compositionally biased region" description="Basic residues" evidence="1">
    <location>
        <begin position="77"/>
        <end position="87"/>
    </location>
</feature>
<feature type="non-terminal residue" evidence="2">
    <location>
        <position position="1"/>
    </location>
</feature>
<protein>
    <submittedName>
        <fullName evidence="2">Uncharacterized protein</fullName>
    </submittedName>
</protein>
<evidence type="ECO:0000256" key="1">
    <source>
        <dbReference type="SAM" id="MobiDB-lite"/>
    </source>
</evidence>
<dbReference type="EMBL" id="MU859116">
    <property type="protein sequence ID" value="KAK3952868.1"/>
    <property type="molecule type" value="Genomic_DNA"/>
</dbReference>
<proteinExistence type="predicted"/>
<name>A0AAN6NZB0_9PEZI</name>
<keyword evidence="3" id="KW-1185">Reference proteome</keyword>